<sequence length="236" mass="26201">MQLFTREWGTGDRVAVLVHGLFSSSRTWHRLGPDLADKGYRVVAVDLAGHGLSPRSSWYSLSGLVRGIADSVPVKPELAIGHSLGGLVLSRLVGRLQPERAVYIDPAFMGTRLPWWQRAGAPMLFHGILNRRERSVARSNPRWGRDDVEIEVGDYAAFDRTFFRRFGDGRTMPLSAPDSMAVPSMMMLADRSKLVGKTMAERMRSLGFAVRVVPGAGHTVHRDDFDGFRRALAGWA</sequence>
<name>A0A5B8M264_9MICO</name>
<dbReference type="Pfam" id="PF12697">
    <property type="entry name" value="Abhydrolase_6"/>
    <property type="match status" value="1"/>
</dbReference>
<evidence type="ECO:0000313" key="2">
    <source>
        <dbReference type="EMBL" id="QDZ14453.1"/>
    </source>
</evidence>
<keyword evidence="2" id="KW-0378">Hydrolase</keyword>
<dbReference type="OrthoDB" id="8444301at2"/>
<dbReference type="EMBL" id="CP042305">
    <property type="protein sequence ID" value="QDZ14453.1"/>
    <property type="molecule type" value="Genomic_DNA"/>
</dbReference>
<dbReference type="InterPro" id="IPR029058">
    <property type="entry name" value="AB_hydrolase_fold"/>
</dbReference>
<dbReference type="InterPro" id="IPR000073">
    <property type="entry name" value="AB_hydrolase_1"/>
</dbReference>
<dbReference type="PANTHER" id="PTHR43798">
    <property type="entry name" value="MONOACYLGLYCEROL LIPASE"/>
    <property type="match status" value="1"/>
</dbReference>
<reference evidence="2 3" key="1">
    <citation type="submission" date="2019-07" db="EMBL/GenBank/DDBJ databases">
        <title>Full genome sequence of Humibacter sp. WJ7-1.</title>
        <authorList>
            <person name="Im W.-T."/>
        </authorList>
    </citation>
    <scope>NUCLEOTIDE SEQUENCE [LARGE SCALE GENOMIC DNA]</scope>
    <source>
        <strain evidence="2 3">WJ7-1</strain>
    </source>
</reference>
<dbReference type="GO" id="GO:0016787">
    <property type="term" value="F:hydrolase activity"/>
    <property type="evidence" value="ECO:0007669"/>
    <property type="project" value="UniProtKB-KW"/>
</dbReference>
<dbReference type="Gene3D" id="3.40.50.1820">
    <property type="entry name" value="alpha/beta hydrolase"/>
    <property type="match status" value="1"/>
</dbReference>
<dbReference type="RefSeq" id="WP_146319367.1">
    <property type="nucleotide sequence ID" value="NZ_CP042305.1"/>
</dbReference>
<feature type="domain" description="AB hydrolase-1" evidence="1">
    <location>
        <begin position="16"/>
        <end position="229"/>
    </location>
</feature>
<accession>A0A5B8M264</accession>
<organism evidence="2 3">
    <name type="scientific">Humibacter ginsenosidimutans</name>
    <dbReference type="NCBI Taxonomy" id="2599293"/>
    <lineage>
        <taxon>Bacteria</taxon>
        <taxon>Bacillati</taxon>
        <taxon>Actinomycetota</taxon>
        <taxon>Actinomycetes</taxon>
        <taxon>Micrococcales</taxon>
        <taxon>Microbacteriaceae</taxon>
        <taxon>Humibacter</taxon>
    </lineage>
</organism>
<protein>
    <submittedName>
        <fullName evidence="2">Alpha/beta hydrolase</fullName>
    </submittedName>
</protein>
<dbReference type="InterPro" id="IPR050266">
    <property type="entry name" value="AB_hydrolase_sf"/>
</dbReference>
<gene>
    <name evidence="2" type="ORF">FPZ11_06485</name>
</gene>
<dbReference type="PANTHER" id="PTHR43798:SF33">
    <property type="entry name" value="HYDROLASE, PUTATIVE (AFU_ORTHOLOGUE AFUA_2G14860)-RELATED"/>
    <property type="match status" value="1"/>
</dbReference>
<evidence type="ECO:0000259" key="1">
    <source>
        <dbReference type="Pfam" id="PF12697"/>
    </source>
</evidence>
<dbReference type="Proteomes" id="UP000320216">
    <property type="component" value="Chromosome"/>
</dbReference>
<keyword evidence="3" id="KW-1185">Reference proteome</keyword>
<dbReference type="GO" id="GO:0016020">
    <property type="term" value="C:membrane"/>
    <property type="evidence" value="ECO:0007669"/>
    <property type="project" value="TreeGrafter"/>
</dbReference>
<proteinExistence type="predicted"/>
<dbReference type="SUPFAM" id="SSF53474">
    <property type="entry name" value="alpha/beta-Hydrolases"/>
    <property type="match status" value="1"/>
</dbReference>
<dbReference type="KEGG" id="huw:FPZ11_06485"/>
<dbReference type="AlphaFoldDB" id="A0A5B8M264"/>
<evidence type="ECO:0000313" key="3">
    <source>
        <dbReference type="Proteomes" id="UP000320216"/>
    </source>
</evidence>